<sequence>MNPSSSTTSLNNAGTGSNVGMTANTGSGTGAGIAAGSGSVQPGPTAPTTTATATSSTMGLGAEMDLEMELETPGTTEYLDTLFRHPQAHAHSHPTTQSKSHLGNPGDRTISPRDLDLDVDLGIGLAAQRNHNAALRLPNRQVGPGPMLGTAAASPRPHVANNDTANNMNPVPDSNGNMNVGGGVGYGNLFGLGRGNEGGGGNADAGGAGGGGMGMGMDMAIDLDLNGRDVGVGVGSHSQSQLSGQVHGPHDHGQHGQIGFALPAGLSIDPTHTHREGVDVGTTWDEQALRREHPDLFETYGQAQLQIDQQSQQQPQSAHASAGTRSGIAGAGGPIDDTSSMMPPRKRRFRAGTASDGGLGGNDSSPSKTAVIRANIQEPTVSDPRSFVINTGMHNESDALQILAMAATSTKKKQDRPGKRSRSHSESTSMADSSVVAYRRGGGVGADGRQVDGTLMSEGDTRARSGERSSRRRGEDGQEDEDDLDDRAREGEEGLSTRGGSPHPLSPSAETWQDANTARGTGTSWNHGRRVNGKVSFNTSAGKGQAKVPTARPTLLSFPLVAKGIMDPEQVCHFGNVFFNKHHYVFPLISHKHIPRTEQDYAIFASAEPYLMTAFIIIASRLDSKPSAKRIHAQTWALMKGYIGDVELTGAAPTIGLVEGILLLAENLPRDTPVGMDDASEGSQMQVPTHRSREKGQLLNGVENRQAWMLIGGAIRMAYGLGIDQLAHSVENASEEHVQRATIAWTYCYIFDRQISIRTGRAFWSRGPALCFRGYSSQDQTGPAGGRENFPSLCDSPYSEQQVNEGKATALRAESAELLQACHMTNVHDVFYPSETRLHSLVIGGEYFFNSSLENFKMTWLKKTWLDVAHGHLIWVMFHYCRLYASSFAFQAHVTRTTDRANAAQTNRKNKDVKETQSNYFPRTAAFTPDALYIYESINAARELMRICIEDVFPQGFLPYLPSRYLLWFQYGAVFLLKAVYSGAMVQNDRGLALDLVEQLCQCLCTCSDDSSHPAVRYGRMLRVLASRLAVPSPSACPSRATSPQPQEGSGNSGLSAGHLAVPSQSRSHSVPANNHNNPAIVNDSTMQPYTDANGFNFNYGLNTTNASNRSMTNPWNPTEFNDEDCANLLQWLLDEPAAQTAIPNLLGDPFDLDIQL</sequence>
<feature type="compositionally biased region" description="Low complexity" evidence="2">
    <location>
        <begin position="306"/>
        <end position="322"/>
    </location>
</feature>
<dbReference type="GO" id="GO:0008270">
    <property type="term" value="F:zinc ion binding"/>
    <property type="evidence" value="ECO:0007669"/>
    <property type="project" value="InterPro"/>
</dbReference>
<dbReference type="SMART" id="SM00906">
    <property type="entry name" value="Fungal_trans"/>
    <property type="match status" value="1"/>
</dbReference>
<reference evidence="4" key="1">
    <citation type="submission" date="2020-04" db="EMBL/GenBank/DDBJ databases">
        <title>Analysis of mating type loci in Filobasidium floriforme.</title>
        <authorList>
            <person name="Nowrousian M."/>
        </authorList>
    </citation>
    <scope>NUCLEOTIDE SEQUENCE</scope>
    <source>
        <strain evidence="4">CBS 6242</strain>
    </source>
</reference>
<dbReference type="GO" id="GO:0006351">
    <property type="term" value="P:DNA-templated transcription"/>
    <property type="evidence" value="ECO:0007669"/>
    <property type="project" value="InterPro"/>
</dbReference>
<feature type="region of interest" description="Disordered" evidence="2">
    <location>
        <begin position="1"/>
        <end position="56"/>
    </location>
</feature>
<keyword evidence="5" id="KW-1185">Reference proteome</keyword>
<feature type="compositionally biased region" description="Polar residues" evidence="2">
    <location>
        <begin position="1"/>
        <end position="19"/>
    </location>
</feature>
<name>A0A8K0JEG9_9TREE</name>
<proteinExistence type="predicted"/>
<accession>A0A8K0JEG9</accession>
<dbReference type="GO" id="GO:0005634">
    <property type="term" value="C:nucleus"/>
    <property type="evidence" value="ECO:0007669"/>
    <property type="project" value="TreeGrafter"/>
</dbReference>
<feature type="compositionally biased region" description="Polar residues" evidence="2">
    <location>
        <begin position="1040"/>
        <end position="1055"/>
    </location>
</feature>
<evidence type="ECO:0000313" key="5">
    <source>
        <dbReference type="Proteomes" id="UP000812966"/>
    </source>
</evidence>
<dbReference type="InterPro" id="IPR007219">
    <property type="entry name" value="XnlR_reg_dom"/>
</dbReference>
<feature type="compositionally biased region" description="Basic and acidic residues" evidence="2">
    <location>
        <begin position="459"/>
        <end position="476"/>
    </location>
</feature>
<feature type="region of interest" description="Disordered" evidence="2">
    <location>
        <begin position="408"/>
        <end position="549"/>
    </location>
</feature>
<evidence type="ECO:0000256" key="2">
    <source>
        <dbReference type="SAM" id="MobiDB-lite"/>
    </source>
</evidence>
<comment type="caution">
    <text evidence="4">The sequence shown here is derived from an EMBL/GenBank/DDBJ whole genome shotgun (WGS) entry which is preliminary data.</text>
</comment>
<dbReference type="GO" id="GO:0003677">
    <property type="term" value="F:DNA binding"/>
    <property type="evidence" value="ECO:0007669"/>
    <property type="project" value="InterPro"/>
</dbReference>
<dbReference type="PANTHER" id="PTHR31644:SF1">
    <property type="entry name" value="ZN(II)2CYS6 TRANSCRIPTION FACTOR (EUROFUNG)"/>
    <property type="match status" value="1"/>
</dbReference>
<dbReference type="Pfam" id="PF04082">
    <property type="entry name" value="Fungal_trans"/>
    <property type="match status" value="1"/>
</dbReference>
<feature type="domain" description="Xylanolytic transcriptional activator regulatory" evidence="3">
    <location>
        <begin position="707"/>
        <end position="782"/>
    </location>
</feature>
<evidence type="ECO:0000259" key="3">
    <source>
        <dbReference type="SMART" id="SM00906"/>
    </source>
</evidence>
<gene>
    <name evidence="4" type="ORF">FFLO_06834</name>
</gene>
<feature type="region of interest" description="Disordered" evidence="2">
    <location>
        <begin position="1035"/>
        <end position="1088"/>
    </location>
</feature>
<dbReference type="AlphaFoldDB" id="A0A8K0JEG9"/>
<feature type="region of interest" description="Disordered" evidence="2">
    <location>
        <begin position="230"/>
        <end position="274"/>
    </location>
</feature>
<feature type="compositionally biased region" description="Basic residues" evidence="2">
    <location>
        <begin position="410"/>
        <end position="422"/>
    </location>
</feature>
<feature type="region of interest" description="Disordered" evidence="2">
    <location>
        <begin position="306"/>
        <end position="367"/>
    </location>
</feature>
<dbReference type="CDD" id="cd12148">
    <property type="entry name" value="fungal_TF_MHR"/>
    <property type="match status" value="1"/>
</dbReference>
<evidence type="ECO:0000313" key="4">
    <source>
        <dbReference type="EMBL" id="KAG7527540.1"/>
    </source>
</evidence>
<dbReference type="InterPro" id="IPR052780">
    <property type="entry name" value="AAA_Catabolism_Regulators"/>
</dbReference>
<dbReference type="EMBL" id="JABELV010000269">
    <property type="protein sequence ID" value="KAG7527540.1"/>
    <property type="molecule type" value="Genomic_DNA"/>
</dbReference>
<feature type="compositionally biased region" description="Polar residues" evidence="2">
    <location>
        <begin position="1063"/>
        <end position="1088"/>
    </location>
</feature>
<organism evidence="4 5">
    <name type="scientific">Filobasidium floriforme</name>
    <dbReference type="NCBI Taxonomy" id="5210"/>
    <lineage>
        <taxon>Eukaryota</taxon>
        <taxon>Fungi</taxon>
        <taxon>Dikarya</taxon>
        <taxon>Basidiomycota</taxon>
        <taxon>Agaricomycotina</taxon>
        <taxon>Tremellomycetes</taxon>
        <taxon>Filobasidiales</taxon>
        <taxon>Filobasidiaceae</taxon>
        <taxon>Filobasidium</taxon>
    </lineage>
</organism>
<feature type="compositionally biased region" description="Low complexity" evidence="2">
    <location>
        <begin position="46"/>
        <end position="56"/>
    </location>
</feature>
<dbReference type="PANTHER" id="PTHR31644">
    <property type="entry name" value="TRANSCRIPTIONAL ACTIVATOR ARO80-RELATED"/>
    <property type="match status" value="1"/>
</dbReference>
<keyword evidence="1" id="KW-0539">Nucleus</keyword>
<dbReference type="Proteomes" id="UP000812966">
    <property type="component" value="Unassembled WGS sequence"/>
</dbReference>
<feature type="region of interest" description="Disordered" evidence="2">
    <location>
        <begin position="88"/>
        <end position="111"/>
    </location>
</feature>
<protein>
    <recommendedName>
        <fullName evidence="3">Xylanolytic transcriptional activator regulatory domain-containing protein</fullName>
    </recommendedName>
</protein>
<feature type="compositionally biased region" description="Polar residues" evidence="2">
    <location>
        <begin position="508"/>
        <end position="526"/>
    </location>
</feature>
<dbReference type="GO" id="GO:0000981">
    <property type="term" value="F:DNA-binding transcription factor activity, RNA polymerase II-specific"/>
    <property type="evidence" value="ECO:0007669"/>
    <property type="project" value="TreeGrafter"/>
</dbReference>
<evidence type="ECO:0000256" key="1">
    <source>
        <dbReference type="ARBA" id="ARBA00023242"/>
    </source>
</evidence>